<reference evidence="1 2" key="1">
    <citation type="journal article" date="2019" name="Commun. Biol.">
        <title>The bagworm genome reveals a unique fibroin gene that provides high tensile strength.</title>
        <authorList>
            <person name="Kono N."/>
            <person name="Nakamura H."/>
            <person name="Ohtoshi R."/>
            <person name="Tomita M."/>
            <person name="Numata K."/>
            <person name="Arakawa K."/>
        </authorList>
    </citation>
    <scope>NUCLEOTIDE SEQUENCE [LARGE SCALE GENOMIC DNA]</scope>
</reference>
<dbReference type="Proteomes" id="UP000299102">
    <property type="component" value="Unassembled WGS sequence"/>
</dbReference>
<keyword evidence="2" id="KW-1185">Reference proteome</keyword>
<dbReference type="EMBL" id="BGZK01000219">
    <property type="protein sequence ID" value="GBP29384.1"/>
    <property type="molecule type" value="Genomic_DNA"/>
</dbReference>
<evidence type="ECO:0000313" key="2">
    <source>
        <dbReference type="Proteomes" id="UP000299102"/>
    </source>
</evidence>
<proteinExistence type="predicted"/>
<gene>
    <name evidence="1" type="ORF">EVAR_22756_1</name>
</gene>
<evidence type="ECO:0000313" key="1">
    <source>
        <dbReference type="EMBL" id="GBP29384.1"/>
    </source>
</evidence>
<dbReference type="AlphaFoldDB" id="A0A4C1UU97"/>
<protein>
    <submittedName>
        <fullName evidence="1">Uncharacterized protein</fullName>
    </submittedName>
</protein>
<comment type="caution">
    <text evidence="1">The sequence shown here is derived from an EMBL/GenBank/DDBJ whole genome shotgun (WGS) entry which is preliminary data.</text>
</comment>
<organism evidence="1 2">
    <name type="scientific">Eumeta variegata</name>
    <name type="common">Bagworm moth</name>
    <name type="synonym">Eumeta japonica</name>
    <dbReference type="NCBI Taxonomy" id="151549"/>
    <lineage>
        <taxon>Eukaryota</taxon>
        <taxon>Metazoa</taxon>
        <taxon>Ecdysozoa</taxon>
        <taxon>Arthropoda</taxon>
        <taxon>Hexapoda</taxon>
        <taxon>Insecta</taxon>
        <taxon>Pterygota</taxon>
        <taxon>Neoptera</taxon>
        <taxon>Endopterygota</taxon>
        <taxon>Lepidoptera</taxon>
        <taxon>Glossata</taxon>
        <taxon>Ditrysia</taxon>
        <taxon>Tineoidea</taxon>
        <taxon>Psychidae</taxon>
        <taxon>Oiketicinae</taxon>
        <taxon>Eumeta</taxon>
    </lineage>
</organism>
<accession>A0A4C1UU97</accession>
<sequence>MAPWRSMSKYFKARPDPEQMLCLIYRVFWGASSGSSRQRPRRRAHVRRLARDIHYYTSGADRRAVDNESSKLPKARSRAKFQCTLSTCLRVSPLLGRVRRRTVVGRAARWVMRSL</sequence>
<name>A0A4C1UU97_EUMVA</name>